<evidence type="ECO:0000313" key="1">
    <source>
        <dbReference type="EMBL" id="CAH0474271.1"/>
    </source>
</evidence>
<evidence type="ECO:0000313" key="4">
    <source>
        <dbReference type="Proteomes" id="UP001160483"/>
    </source>
</evidence>
<dbReference type="Proteomes" id="UP001160483">
    <property type="component" value="Unassembled WGS sequence"/>
</dbReference>
<evidence type="ECO:0000313" key="2">
    <source>
        <dbReference type="EMBL" id="CAH0515124.1"/>
    </source>
</evidence>
<dbReference type="Proteomes" id="UP001158986">
    <property type="component" value="Unassembled WGS sequence"/>
</dbReference>
<dbReference type="PANTHER" id="PTHR37067:SF3">
    <property type="entry name" value="PX DOMAIN-CONTAINING PROTEIN"/>
    <property type="match status" value="1"/>
</dbReference>
<name>A0AAU9KRM7_9STRA</name>
<reference evidence="1 3" key="1">
    <citation type="submission" date="2021-11" db="EMBL/GenBank/DDBJ databases">
        <authorList>
            <person name="Islam A."/>
            <person name="Islam S."/>
            <person name="Flora M.S."/>
            <person name="Rahman M."/>
            <person name="Ziaur R.M."/>
            <person name="Epstein J.H."/>
            <person name="Hassan M."/>
            <person name="Klassen M."/>
            <person name="Woodard K."/>
            <person name="Webb A."/>
            <person name="Webby R.J."/>
            <person name="El Zowalaty M.E."/>
        </authorList>
    </citation>
    <scope>NUCLEOTIDE SEQUENCE</scope>
    <source>
        <strain evidence="2">Pbs1</strain>
        <strain evidence="1">Pbs3</strain>
    </source>
</reference>
<comment type="caution">
    <text evidence="1">The sequence shown here is derived from an EMBL/GenBank/DDBJ whole genome shotgun (WGS) entry which is preliminary data.</text>
</comment>
<accession>A0AAU9KRM7</accession>
<gene>
    <name evidence="2" type="ORF">PBS001_LOCUS1845</name>
    <name evidence="1" type="ORF">PBS003_LOCUS1131</name>
</gene>
<protein>
    <submittedName>
        <fullName evidence="1">Uncharacterized protein</fullName>
    </submittedName>
</protein>
<dbReference type="PANTHER" id="PTHR37067">
    <property type="entry name" value="PX DOMAIN-CONTAINING PROTEIN"/>
    <property type="match status" value="1"/>
</dbReference>
<dbReference type="EMBL" id="CAKKTJ010000101">
    <property type="protein sequence ID" value="CAH0474271.1"/>
    <property type="molecule type" value="Genomic_DNA"/>
</dbReference>
<sequence length="796" mass="89033">MGALRGGDKPKKHKDRGVKFNEKHTLKYGLSVCSRNAKTDVVETVMCRFCVAFGKESAADATRKRRATANIKYFRQPFRADHYLSHLEINHKHKWTEYEQLSSPEKELFLGVPVEGSTINPPAIVQPLSHAQNNYNGDAEIILKTVVPAVQRVVPVHLSVSEVEKPVVDKLLGDIFFSASDENGLPKKLALDVFHHKATLENYEIVIKNQRLYDLAIKFVACGASFRLASRMVQCTREETKMVCYGGCSEHIVAGYVRAVIASNLQKIALMMRCSWAFAIATDATVHQGTSYLDIRVRFWQNGALQDFHLCTLPAFDQHPAQSNMDRLEKLFDVMDSQWRSKLLGATTNGSINAGRNTGMTGSQQRLLIQLTTLVNKPAFYLIWSGVHQLEFVVKYCVSSFCQKAFYDELVSVLATLRHDQRSSGQERMLCPFVNEIIPDVMAAFLVTRGFTGRLMDALKWLMERRKTIVQRLQTTSPSSVPSASWWVCVAVAYRVMVEIADFMQKLLSLENGANSIGEEVQELCKLALILVDVVGARRDLWESLDSDKACASGSFQLAFQNAQHFIQNEGGALAIEMFDTLRGVERLHIIKSVAHFAVALIAEVSMIAQEGRHFCAENIGVVVSPPTVLPVKLCKVGEEAFFKIVSEQEPRLRETFSDKEIKTIRSEYDEFVLAVDRDPNLGGVLKKHDCDTDISFAWSCVDGRFRMLQEFIGGLASVVPDMAASTLSACLATLNWEKPDFRQTMVDFALEGILHAKQKMKVELVDVQCLHSTASCLTADESVPGCVCARHSRRD</sequence>
<dbReference type="AlphaFoldDB" id="A0AAU9KRM7"/>
<keyword evidence="3" id="KW-1185">Reference proteome</keyword>
<organism evidence="1 4">
    <name type="scientific">Peronospora belbahrii</name>
    <dbReference type="NCBI Taxonomy" id="622444"/>
    <lineage>
        <taxon>Eukaryota</taxon>
        <taxon>Sar</taxon>
        <taxon>Stramenopiles</taxon>
        <taxon>Oomycota</taxon>
        <taxon>Peronosporomycetes</taxon>
        <taxon>Peronosporales</taxon>
        <taxon>Peronosporaceae</taxon>
        <taxon>Peronospora</taxon>
    </lineage>
</organism>
<proteinExistence type="predicted"/>
<evidence type="ECO:0000313" key="3">
    <source>
        <dbReference type="Proteomes" id="UP001158986"/>
    </source>
</evidence>
<dbReference type="EMBL" id="CAKLCB010000102">
    <property type="protein sequence ID" value="CAH0515124.1"/>
    <property type="molecule type" value="Genomic_DNA"/>
</dbReference>